<gene>
    <name evidence="2" type="ORF">SAMN04488530_11731</name>
</gene>
<dbReference type="GO" id="GO:0005525">
    <property type="term" value="F:GTP binding"/>
    <property type="evidence" value="ECO:0007669"/>
    <property type="project" value="InterPro"/>
</dbReference>
<evidence type="ECO:0000313" key="3">
    <source>
        <dbReference type="Proteomes" id="UP000243255"/>
    </source>
</evidence>
<feature type="domain" description="G" evidence="1">
    <location>
        <begin position="90"/>
        <end position="177"/>
    </location>
</feature>
<dbReference type="InterPro" id="IPR027417">
    <property type="entry name" value="P-loop_NTPase"/>
</dbReference>
<dbReference type="InterPro" id="IPR006073">
    <property type="entry name" value="GTP-bd"/>
</dbReference>
<dbReference type="STRING" id="1121321.SAMN04488530_11731"/>
<proteinExistence type="predicted"/>
<dbReference type="RefSeq" id="WP_073126300.1">
    <property type="nucleotide sequence ID" value="NZ_BAABCH010000096.1"/>
</dbReference>
<evidence type="ECO:0000259" key="1">
    <source>
        <dbReference type="Pfam" id="PF01926"/>
    </source>
</evidence>
<organism evidence="2 3">
    <name type="scientific">Asaccharospora irregularis DSM 2635</name>
    <dbReference type="NCBI Taxonomy" id="1121321"/>
    <lineage>
        <taxon>Bacteria</taxon>
        <taxon>Bacillati</taxon>
        <taxon>Bacillota</taxon>
        <taxon>Clostridia</taxon>
        <taxon>Peptostreptococcales</taxon>
        <taxon>Peptostreptococcaceae</taxon>
        <taxon>Asaccharospora</taxon>
    </lineage>
</organism>
<dbReference type="Pfam" id="PF01926">
    <property type="entry name" value="MMR_HSR1"/>
    <property type="match status" value="1"/>
</dbReference>
<dbReference type="OrthoDB" id="9816479at2"/>
<dbReference type="EMBL" id="FQWX01000017">
    <property type="protein sequence ID" value="SHH07214.1"/>
    <property type="molecule type" value="Genomic_DNA"/>
</dbReference>
<accession>A0A1M5PZB7</accession>
<dbReference type="AlphaFoldDB" id="A0A1M5PZB7"/>
<sequence>MFIKSKYERIEIMYSDKRNISKSLSKGKKILREEEEKYKNSKKFISKKLKHYRIQKNTDIWDLKKYKLDLEAKHLYRSEIVQTKYFINNDGILKDFILVDTPGLNQTLLNEDIDRSKLYYKRADGIIWLIDVQNIVSLGSNNAIKKIHLINEDNSLNIYSEPTEMCSTKNMILVVNKIDILKNNDKDDIQRIKTQVKSMYKDIFKDIVFISAKNALLGTSLNDESLISESNIEELYNSIDKNFKLTAAKNQIISKYKNLSITGKNIIEYIDQYKRRLYKDICEYNTIEFQIKEKTEEIKEYVNKFLKSMEKYEYLKSTTQSQINEDVRRLEYICNKKLEKIYIYLYSRAMFTSGDIEDKYMSAMNNNFKVSFNLNYISKEKLPVNIISTKIKYLIDDILEELDYKINLIRNDIDKVKNYNFNLIYLDYLDINKHINCLDNIEEILRKLG</sequence>
<dbReference type="Proteomes" id="UP000243255">
    <property type="component" value="Unassembled WGS sequence"/>
</dbReference>
<name>A0A1M5PZB7_9FIRM</name>
<dbReference type="SUPFAM" id="SSF52540">
    <property type="entry name" value="P-loop containing nucleoside triphosphate hydrolases"/>
    <property type="match status" value="1"/>
</dbReference>
<reference evidence="3" key="1">
    <citation type="submission" date="2016-11" db="EMBL/GenBank/DDBJ databases">
        <authorList>
            <person name="Varghese N."/>
            <person name="Submissions S."/>
        </authorList>
    </citation>
    <scope>NUCLEOTIDE SEQUENCE [LARGE SCALE GENOMIC DNA]</scope>
    <source>
        <strain evidence="3">DSM 2635</strain>
    </source>
</reference>
<protein>
    <submittedName>
        <fullName evidence="2">50S ribosome-binding GTPase</fullName>
    </submittedName>
</protein>
<keyword evidence="3" id="KW-1185">Reference proteome</keyword>
<dbReference type="Gene3D" id="3.40.50.300">
    <property type="entry name" value="P-loop containing nucleotide triphosphate hydrolases"/>
    <property type="match status" value="1"/>
</dbReference>
<evidence type="ECO:0000313" key="2">
    <source>
        <dbReference type="EMBL" id="SHH07214.1"/>
    </source>
</evidence>